<dbReference type="Pfam" id="PF02498">
    <property type="entry name" value="Bro-N"/>
    <property type="match status" value="1"/>
</dbReference>
<dbReference type="PANTHER" id="PTHR36180">
    <property type="entry name" value="DNA-BINDING PROTEIN-RELATED-RELATED"/>
    <property type="match status" value="1"/>
</dbReference>
<name>A0A8S5Q7W8_9CAUD</name>
<dbReference type="EMBL" id="BK015605">
    <property type="protein sequence ID" value="DAE15431.1"/>
    <property type="molecule type" value="Genomic_DNA"/>
</dbReference>
<dbReference type="PANTHER" id="PTHR36180:SF2">
    <property type="entry name" value="BRO FAMILY PROTEIN"/>
    <property type="match status" value="1"/>
</dbReference>
<dbReference type="SMART" id="SM01040">
    <property type="entry name" value="Bro-N"/>
    <property type="match status" value="1"/>
</dbReference>
<proteinExistence type="predicted"/>
<dbReference type="PROSITE" id="PS51750">
    <property type="entry name" value="BRO_N"/>
    <property type="match status" value="1"/>
</dbReference>
<dbReference type="GO" id="GO:0003677">
    <property type="term" value="F:DNA binding"/>
    <property type="evidence" value="ECO:0007669"/>
    <property type="project" value="InterPro"/>
</dbReference>
<accession>A0A8S5Q7W8</accession>
<dbReference type="Pfam" id="PF03374">
    <property type="entry name" value="ANT"/>
    <property type="match status" value="1"/>
</dbReference>
<sequence length="269" mass="29648">MDNKITPFTFNDIEVRVVTRGGAPWWVAADVAKALGYRTTGEVTRFVRDHQKGIEILDTLGGSQKFAVISEPGLYLAILKSHAALAEKFQDWVTEEVLPAIRSHGGYLTPEATAQALSDPDFIIRLATQLKQERAQRLELETRVEEAAPKVLFADAVSASTTSILVGDLAKILKGNRVDIGANRLFTWLRAHGFLTSRRGADWNSPTQKAMELGLFEIKETVITHADGHITVNKTPKVTGKGQQYFISRFLDGRFNINDTGVTVTKQGA</sequence>
<reference evidence="2" key="1">
    <citation type="journal article" date="2021" name="Proc. Natl. Acad. Sci. U.S.A.">
        <title>A Catalog of Tens of Thousands of Viruses from Human Metagenomes Reveals Hidden Associations with Chronic Diseases.</title>
        <authorList>
            <person name="Tisza M.J."/>
            <person name="Buck C.B."/>
        </authorList>
    </citation>
    <scope>NUCLEOTIDE SEQUENCE</scope>
    <source>
        <strain evidence="2">CtjOC2</strain>
    </source>
</reference>
<evidence type="ECO:0000313" key="2">
    <source>
        <dbReference type="EMBL" id="DAE15431.1"/>
    </source>
</evidence>
<dbReference type="InterPro" id="IPR003497">
    <property type="entry name" value="BRO_N_domain"/>
</dbReference>
<dbReference type="InterPro" id="IPR005039">
    <property type="entry name" value="Ant_C"/>
</dbReference>
<protein>
    <submittedName>
        <fullName evidence="2">Repressor domain protein</fullName>
    </submittedName>
</protein>
<evidence type="ECO:0000259" key="1">
    <source>
        <dbReference type="PROSITE" id="PS51750"/>
    </source>
</evidence>
<organism evidence="2">
    <name type="scientific">Siphoviridae sp. ctjOC2</name>
    <dbReference type="NCBI Taxonomy" id="2825632"/>
    <lineage>
        <taxon>Viruses</taxon>
        <taxon>Duplodnaviria</taxon>
        <taxon>Heunggongvirae</taxon>
        <taxon>Uroviricota</taxon>
        <taxon>Caudoviricetes</taxon>
    </lineage>
</organism>
<feature type="domain" description="Bro-N" evidence="1">
    <location>
        <begin position="2"/>
        <end position="105"/>
    </location>
</feature>